<dbReference type="EMBL" id="CYSB01000029">
    <property type="protein sequence ID" value="CUH67389.1"/>
    <property type="molecule type" value="Genomic_DNA"/>
</dbReference>
<dbReference type="Gene3D" id="3.40.50.1820">
    <property type="entry name" value="alpha/beta hydrolase"/>
    <property type="match status" value="1"/>
</dbReference>
<organism evidence="4 6">
    <name type="scientific">Thalassovita autumnalis</name>
    <dbReference type="NCBI Taxonomy" id="2072972"/>
    <lineage>
        <taxon>Bacteria</taxon>
        <taxon>Pseudomonadati</taxon>
        <taxon>Pseudomonadota</taxon>
        <taxon>Alphaproteobacteria</taxon>
        <taxon>Rhodobacterales</taxon>
        <taxon>Roseobacteraceae</taxon>
        <taxon>Thalassovita</taxon>
    </lineage>
</organism>
<protein>
    <submittedName>
        <fullName evidence="4">Esterase YbfF</fullName>
        <ecNumber evidence="4">3.1.-.-</ecNumber>
    </submittedName>
</protein>
<keyword evidence="1 4" id="KW-0378">Hydrolase</keyword>
<reference evidence="4 6" key="2">
    <citation type="submission" date="2015-09" db="EMBL/GenBank/DDBJ databases">
        <authorList>
            <consortium name="Swine Surveillance"/>
        </authorList>
    </citation>
    <scope>NUCLEOTIDE SEQUENCE [LARGE SCALE GENOMIC DNA]</scope>
    <source>
        <strain evidence="4 6">5120</strain>
    </source>
</reference>
<sequence length="267" mass="29872">MSLARARVLHYLSPMLNQIVHGEPTDQPALLIVHGLYGSGRNWGVIAKRLSDERQVIAVDQRNHGHSPWHDSHSYEDMAEDLAEVIRAHGAPMDVLGHSMGGKAAMVLALKHPDLVNRLVIADIAPVSYTHSQIQYIEAMRAVDLAQVEKRSDAEAQLRAIVDDPVLPTFFTQSLDVAGKRWRLNLDVLARDMDQILSFPKIDGQFDGKTLFLAGALSDYVRREDRDLTKSYFPNSHFAKLPGAGHWLHAEKPREFEAAVRSYLANT</sequence>
<evidence type="ECO:0000259" key="2">
    <source>
        <dbReference type="Pfam" id="PF00561"/>
    </source>
</evidence>
<dbReference type="PRINTS" id="PR00111">
    <property type="entry name" value="ABHYDROLASE"/>
</dbReference>
<keyword evidence="5" id="KW-1185">Reference proteome</keyword>
<evidence type="ECO:0000256" key="1">
    <source>
        <dbReference type="ARBA" id="ARBA00022801"/>
    </source>
</evidence>
<reference evidence="3 5" key="1">
    <citation type="submission" date="2015-09" db="EMBL/GenBank/DDBJ databases">
        <authorList>
            <person name="Rodrigo-Torres L."/>
            <person name="Arahal D.R."/>
        </authorList>
    </citation>
    <scope>NUCLEOTIDE SEQUENCE [LARGE SCALE GENOMIC DNA]</scope>
    <source>
        <strain evidence="3 5">CECT 5118</strain>
    </source>
</reference>
<proteinExistence type="predicted"/>
<dbReference type="InterPro" id="IPR029058">
    <property type="entry name" value="AB_hydrolase_fold"/>
</dbReference>
<name>A0A0P1GDV0_9RHOB</name>
<gene>
    <name evidence="4" type="primary">ybfF</name>
    <name evidence="3" type="ORF">TL5118_02171</name>
    <name evidence="4" type="ORF">TL5120_03686</name>
</gene>
<evidence type="ECO:0000313" key="5">
    <source>
        <dbReference type="Proteomes" id="UP000051086"/>
    </source>
</evidence>
<dbReference type="PANTHER" id="PTHR46118">
    <property type="entry name" value="PROTEIN ABHD11"/>
    <property type="match status" value="1"/>
</dbReference>
<dbReference type="PANTHER" id="PTHR46118:SF4">
    <property type="entry name" value="PROTEIN ABHD11"/>
    <property type="match status" value="1"/>
</dbReference>
<dbReference type="EMBL" id="CYSC01000043">
    <property type="protein sequence ID" value="CUH73869.1"/>
    <property type="molecule type" value="Genomic_DNA"/>
</dbReference>
<dbReference type="Proteomes" id="UP000051086">
    <property type="component" value="Unassembled WGS sequence"/>
</dbReference>
<evidence type="ECO:0000313" key="6">
    <source>
        <dbReference type="Proteomes" id="UP000051887"/>
    </source>
</evidence>
<dbReference type="SUPFAM" id="SSF53474">
    <property type="entry name" value="alpha/beta-Hydrolases"/>
    <property type="match status" value="1"/>
</dbReference>
<dbReference type="InterPro" id="IPR000073">
    <property type="entry name" value="AB_hydrolase_1"/>
</dbReference>
<dbReference type="Pfam" id="PF00561">
    <property type="entry name" value="Abhydrolase_1"/>
    <property type="match status" value="1"/>
</dbReference>
<accession>A0A0P1GDV0</accession>
<dbReference type="AlphaFoldDB" id="A0A0P1GDV0"/>
<evidence type="ECO:0000313" key="4">
    <source>
        <dbReference type="EMBL" id="CUH73869.1"/>
    </source>
</evidence>
<feature type="domain" description="AB hydrolase-1" evidence="2">
    <location>
        <begin position="28"/>
        <end position="253"/>
    </location>
</feature>
<dbReference type="Proteomes" id="UP000051887">
    <property type="component" value="Unassembled WGS sequence"/>
</dbReference>
<dbReference type="EC" id="3.1.-.-" evidence="4"/>
<dbReference type="GO" id="GO:0016787">
    <property type="term" value="F:hydrolase activity"/>
    <property type="evidence" value="ECO:0007669"/>
    <property type="project" value="UniProtKB-KW"/>
</dbReference>
<evidence type="ECO:0000313" key="3">
    <source>
        <dbReference type="EMBL" id="CUH67389.1"/>
    </source>
</evidence>